<dbReference type="Proteomes" id="UP000524246">
    <property type="component" value="Unassembled WGS sequence"/>
</dbReference>
<feature type="compositionally biased region" description="Basic and acidic residues" evidence="1">
    <location>
        <begin position="165"/>
        <end position="174"/>
    </location>
</feature>
<dbReference type="EMBL" id="JAAZON010000012">
    <property type="protein sequence ID" value="NMC61596.1"/>
    <property type="molecule type" value="Genomic_DNA"/>
</dbReference>
<sequence>MGNTPCFASICSSRVCSEWGLGKDTKGFYMSLVKRTVFFMLLILSSCSKRELEPPREIPLPKEPAAIYHEVLFHGETLSLIAAWYTGDSKNWKTIADFNPGLNPNNISIRDIIKIPKSIVKREKSFTQSELQAMKKSMRKKPSLLERSINPQNSLDADSGTAETYGEKEQYEGG</sequence>
<feature type="non-terminal residue" evidence="2">
    <location>
        <position position="174"/>
    </location>
</feature>
<dbReference type="Gene3D" id="3.10.350.10">
    <property type="entry name" value="LysM domain"/>
    <property type="match status" value="1"/>
</dbReference>
<reference evidence="2 3" key="1">
    <citation type="journal article" date="2020" name="Biotechnol. Biofuels">
        <title>New insights from the biogas microbiome by comprehensive genome-resolved metagenomics of nearly 1600 species originating from multiple anaerobic digesters.</title>
        <authorList>
            <person name="Campanaro S."/>
            <person name="Treu L."/>
            <person name="Rodriguez-R L.M."/>
            <person name="Kovalovszki A."/>
            <person name="Ziels R.M."/>
            <person name="Maus I."/>
            <person name="Zhu X."/>
            <person name="Kougias P.G."/>
            <person name="Basile A."/>
            <person name="Luo G."/>
            <person name="Schluter A."/>
            <person name="Konstantinidis K.T."/>
            <person name="Angelidaki I."/>
        </authorList>
    </citation>
    <scope>NUCLEOTIDE SEQUENCE [LARGE SCALE GENOMIC DNA]</scope>
    <source>
        <strain evidence="2">AS27yjCOA_65</strain>
    </source>
</reference>
<dbReference type="CDD" id="cd00118">
    <property type="entry name" value="LysM"/>
    <property type="match status" value="1"/>
</dbReference>
<dbReference type="InterPro" id="IPR036779">
    <property type="entry name" value="LysM_dom_sf"/>
</dbReference>
<protein>
    <submittedName>
        <fullName evidence="2">LysM peptidoglycan-binding domain-containing protein</fullName>
    </submittedName>
</protein>
<organism evidence="2 3">
    <name type="scientific">SAR324 cluster bacterium</name>
    <dbReference type="NCBI Taxonomy" id="2024889"/>
    <lineage>
        <taxon>Bacteria</taxon>
        <taxon>Deltaproteobacteria</taxon>
        <taxon>SAR324 cluster</taxon>
    </lineage>
</organism>
<evidence type="ECO:0000313" key="3">
    <source>
        <dbReference type="Proteomes" id="UP000524246"/>
    </source>
</evidence>
<name>A0A7X9FNX6_9DELT</name>
<proteinExistence type="predicted"/>
<evidence type="ECO:0000256" key="1">
    <source>
        <dbReference type="SAM" id="MobiDB-lite"/>
    </source>
</evidence>
<dbReference type="InterPro" id="IPR018392">
    <property type="entry name" value="LysM"/>
</dbReference>
<evidence type="ECO:0000313" key="2">
    <source>
        <dbReference type="EMBL" id="NMC61596.1"/>
    </source>
</evidence>
<gene>
    <name evidence="2" type="ORF">GYA55_00355</name>
</gene>
<dbReference type="AlphaFoldDB" id="A0A7X9FNX6"/>
<accession>A0A7X9FNX6</accession>
<comment type="caution">
    <text evidence="2">The sequence shown here is derived from an EMBL/GenBank/DDBJ whole genome shotgun (WGS) entry which is preliminary data.</text>
</comment>
<feature type="region of interest" description="Disordered" evidence="1">
    <location>
        <begin position="133"/>
        <end position="174"/>
    </location>
</feature>